<reference evidence="1" key="1">
    <citation type="journal article" date="2022" name="Biol. Control">
        <title>In silico genomic analysis of Rhodopseudomonas palustris strains revealed potential biocontrol agents and crop yield enhancers.</title>
        <authorList>
            <person name="Surachat K."/>
            <person name="Kantachote D."/>
            <person name="Deachamag P."/>
            <person name="Wonglapsuwan M."/>
        </authorList>
    </citation>
    <scope>NUCLEOTIDE SEQUENCE</scope>
    <source>
        <strain evidence="1">TLS06</strain>
    </source>
</reference>
<gene>
    <name evidence="1" type="ORF">KQX62_14045</name>
</gene>
<evidence type="ECO:0000313" key="1">
    <source>
        <dbReference type="EMBL" id="UYO37863.1"/>
    </source>
</evidence>
<dbReference type="RefSeq" id="WP_013502391.1">
    <property type="nucleotide sequence ID" value="NZ_CP041387.1"/>
</dbReference>
<dbReference type="EMBL" id="CP076676">
    <property type="protein sequence ID" value="UYO37863.1"/>
    <property type="molecule type" value="Genomic_DNA"/>
</dbReference>
<protein>
    <submittedName>
        <fullName evidence="1">DUF433 domain-containing protein</fullName>
    </submittedName>
</protein>
<organism evidence="1 2">
    <name type="scientific">Rhodopseudomonas palustris</name>
    <dbReference type="NCBI Taxonomy" id="1076"/>
    <lineage>
        <taxon>Bacteria</taxon>
        <taxon>Pseudomonadati</taxon>
        <taxon>Pseudomonadota</taxon>
        <taxon>Alphaproteobacteria</taxon>
        <taxon>Hyphomicrobiales</taxon>
        <taxon>Nitrobacteraceae</taxon>
        <taxon>Rhodopseudomonas</taxon>
    </lineage>
</organism>
<name>A0AAX3DSQ0_RHOPL</name>
<evidence type="ECO:0000313" key="2">
    <source>
        <dbReference type="Proteomes" id="UP001163166"/>
    </source>
</evidence>
<dbReference type="SUPFAM" id="SSF46689">
    <property type="entry name" value="Homeodomain-like"/>
    <property type="match status" value="1"/>
</dbReference>
<dbReference type="InterPro" id="IPR007367">
    <property type="entry name" value="DUF433"/>
</dbReference>
<accession>A0AAX3DSQ0</accession>
<dbReference type="Pfam" id="PF04255">
    <property type="entry name" value="DUF433"/>
    <property type="match status" value="1"/>
</dbReference>
<sequence length="75" mass="8115">MSDLLARITIDPNVLHGRPCIRGMRISVSDVLAQLSSGASRDDVLHDYPYLEDADIDAVLAFAAKQADHPIIAAE</sequence>
<dbReference type="PANTHER" id="PTHR34849:SF3">
    <property type="entry name" value="SSR2962 PROTEIN"/>
    <property type="match status" value="1"/>
</dbReference>
<dbReference type="Gene3D" id="1.10.10.10">
    <property type="entry name" value="Winged helix-like DNA-binding domain superfamily/Winged helix DNA-binding domain"/>
    <property type="match status" value="1"/>
</dbReference>
<dbReference type="PANTHER" id="PTHR34849">
    <property type="entry name" value="SSL5025 PROTEIN"/>
    <property type="match status" value="1"/>
</dbReference>
<dbReference type="InterPro" id="IPR009057">
    <property type="entry name" value="Homeodomain-like_sf"/>
</dbReference>
<dbReference type="InterPro" id="IPR036388">
    <property type="entry name" value="WH-like_DNA-bd_sf"/>
</dbReference>
<proteinExistence type="predicted"/>
<dbReference type="AlphaFoldDB" id="A0AAX3DSQ0"/>
<dbReference type="Proteomes" id="UP001163166">
    <property type="component" value="Chromosome"/>
</dbReference>